<dbReference type="RefSeq" id="WP_127821674.1">
    <property type="nucleotide sequence ID" value="NZ_RWGX02000014.1"/>
</dbReference>
<evidence type="ECO:0000313" key="2">
    <source>
        <dbReference type="EMBL" id="RVU88832.1"/>
    </source>
</evidence>
<dbReference type="AlphaFoldDB" id="A0AA94F3X9"/>
<evidence type="ECO:0000259" key="1">
    <source>
        <dbReference type="Pfam" id="PF08346"/>
    </source>
</evidence>
<gene>
    <name evidence="2" type="ORF">EJB19_01355</name>
</gene>
<dbReference type="Pfam" id="PF08346">
    <property type="entry name" value="AntA"/>
    <property type="match status" value="1"/>
</dbReference>
<comment type="caution">
    <text evidence="2">The sequence shown here is derived from an EMBL/GenBank/DDBJ whole genome shotgun (WGS) entry which is preliminary data.</text>
</comment>
<sequence length="194" mass="22629">MNQLINITNQNGTSVVSARDLHQFLEVETKFTMWIERRIEEYGFVEDVDFVLLPNLGKQKERGGHNRKEYAITLDMAKELSMVEKNEKGRKARQYFIRIEKEQRQNCILIPAKVVSNGVTCLPYTHWLLQNGYSVNSGAFRRRIKKNPSQFVKGAKGWYISEGMAQYFLNHRNNNQMVEQLPPANPLQLSFFDN</sequence>
<dbReference type="InterPro" id="IPR013557">
    <property type="entry name" value="AntA/B_antirep"/>
</dbReference>
<protein>
    <submittedName>
        <fullName evidence="2">Toxin-antitoxin system, toxin component</fullName>
    </submittedName>
</protein>
<reference evidence="2" key="1">
    <citation type="submission" date="2018-12" db="EMBL/GenBank/DDBJ databases">
        <title>Draft genome sequence of Flaovobacterium columnare BGFS27 isolated from channel catfish in Alabama.</title>
        <authorList>
            <person name="Cai W."/>
            <person name="Arias C."/>
        </authorList>
    </citation>
    <scope>NUCLEOTIDE SEQUENCE [LARGE SCALE GENOMIC DNA]</scope>
    <source>
        <strain evidence="2">BGFS27</strain>
    </source>
</reference>
<feature type="domain" description="AntA/AntB antirepressor" evidence="1">
    <location>
        <begin position="16"/>
        <end position="86"/>
    </location>
</feature>
<dbReference type="EMBL" id="RWGX01000003">
    <property type="protein sequence ID" value="RVU88832.1"/>
    <property type="molecule type" value="Genomic_DNA"/>
</dbReference>
<organism evidence="2">
    <name type="scientific">Flavobacterium columnare</name>
    <dbReference type="NCBI Taxonomy" id="996"/>
    <lineage>
        <taxon>Bacteria</taxon>
        <taxon>Pseudomonadati</taxon>
        <taxon>Bacteroidota</taxon>
        <taxon>Flavobacteriia</taxon>
        <taxon>Flavobacteriales</taxon>
        <taxon>Flavobacteriaceae</taxon>
        <taxon>Flavobacterium</taxon>
    </lineage>
</organism>
<accession>A0AA94F3X9</accession>
<name>A0AA94F3X9_9FLAO</name>
<proteinExistence type="predicted"/>
<dbReference type="PANTHER" id="PTHR36180:SF1">
    <property type="entry name" value="ANTA_ANTB ANTIREPRESSOR DOMAIN-CONTAINING PROTEIN"/>
    <property type="match status" value="1"/>
</dbReference>
<dbReference type="PANTHER" id="PTHR36180">
    <property type="entry name" value="DNA-BINDING PROTEIN-RELATED-RELATED"/>
    <property type="match status" value="1"/>
</dbReference>